<reference evidence="8" key="1">
    <citation type="submission" date="2024-06" db="EMBL/GenBank/DDBJ databases">
        <title>Multi-omics analyses provide insights into the biosynthesis of the anticancer antibiotic pleurotin in Hohenbuehelia grisea.</title>
        <authorList>
            <person name="Weaver J.A."/>
            <person name="Alberti F."/>
        </authorList>
    </citation>
    <scope>NUCLEOTIDE SEQUENCE [LARGE SCALE GENOMIC DNA]</scope>
    <source>
        <strain evidence="8">T-177</strain>
    </source>
</reference>
<dbReference type="SUPFAM" id="SSF103473">
    <property type="entry name" value="MFS general substrate transporter"/>
    <property type="match status" value="1"/>
</dbReference>
<dbReference type="InterPro" id="IPR005829">
    <property type="entry name" value="Sugar_transporter_CS"/>
</dbReference>
<accession>A0ABR3J592</accession>
<evidence type="ECO:0000256" key="1">
    <source>
        <dbReference type="ARBA" id="ARBA00004141"/>
    </source>
</evidence>
<evidence type="ECO:0000256" key="2">
    <source>
        <dbReference type="ARBA" id="ARBA00022692"/>
    </source>
</evidence>
<comment type="caution">
    <text evidence="7">The sequence shown here is derived from an EMBL/GenBank/DDBJ whole genome shotgun (WGS) entry which is preliminary data.</text>
</comment>
<evidence type="ECO:0000256" key="3">
    <source>
        <dbReference type="ARBA" id="ARBA00022989"/>
    </source>
</evidence>
<feature type="transmembrane region" description="Helical" evidence="5">
    <location>
        <begin position="150"/>
        <end position="169"/>
    </location>
</feature>
<dbReference type="PANTHER" id="PTHR23501:SF102">
    <property type="entry name" value="DRUG TRANSPORTER, PUTATIVE (AFU_ORTHOLOGUE AFUA_3G08530)-RELATED"/>
    <property type="match status" value="1"/>
</dbReference>
<feature type="transmembrane region" description="Helical" evidence="5">
    <location>
        <begin position="491"/>
        <end position="513"/>
    </location>
</feature>
<gene>
    <name evidence="7" type="ORF">HGRIS_007576</name>
</gene>
<proteinExistence type="predicted"/>
<keyword evidence="2 5" id="KW-0812">Transmembrane</keyword>
<dbReference type="Gene3D" id="1.20.1720.10">
    <property type="entry name" value="Multidrug resistance protein D"/>
    <property type="match status" value="1"/>
</dbReference>
<evidence type="ECO:0000256" key="5">
    <source>
        <dbReference type="SAM" id="Phobius"/>
    </source>
</evidence>
<dbReference type="InterPro" id="IPR011701">
    <property type="entry name" value="MFS"/>
</dbReference>
<feature type="transmembrane region" description="Helical" evidence="5">
    <location>
        <begin position="426"/>
        <end position="445"/>
    </location>
</feature>
<keyword evidence="3 5" id="KW-1133">Transmembrane helix</keyword>
<sequence length="600" mass="64011">MSQSFLGCDRPPLAIVPESLPSVDGRLNACSPICDEKNLSTTSTIVPPSRSSLHTVESTTSTVHDDVRPFQEEPRLTIFRLFAAHIGAAMALFLATTDATIVSTSLPTIVGDLAASQNEYTWVGVAYMLTQTACQPLYGRISDIVGRECVLYVSMAIFAIGSLLCGAAQNITWLILARGLAGIGGGGIVSAVWVITSEIVEVRNRAKWSQALSVTWSCSAIAGPLLGGLFSSGDGGSKAWSWRWAFYLNLPVCLIAFFVLLFALKGVTLRRSSNSSFRTLIQRFDFMGLVLFMGGTCCIIVGLSFGSENGWSSPSTLILIVLGLVVLLSGGIYEVRTTREALFPTSVFRDLTTIIILLITFLHNVAFCAGTFYLALYFQAVTGATPLKAGLMLLPYSLGSSLASMPVAWFIGYRQQVTRNTSSQKWAIATGLVIATLGFGLMNLLDERSTLYVHIIFPLIAGVGLGMLFHAPYQVFTRALDSKEIATGTSAFFLVRFTGATVGLAVAGAVFYARVSGSLPANVSLQTSGSDIDLNGIGSIESPELKAAVLHSVSTAIQTIWTVGAPSLGVAALASLLLRNLSIEDENESDRSKMPTKAEV</sequence>
<dbReference type="PANTHER" id="PTHR23501">
    <property type="entry name" value="MAJOR FACILITATOR SUPERFAMILY"/>
    <property type="match status" value="1"/>
</dbReference>
<keyword evidence="4 5" id="KW-0472">Membrane</keyword>
<dbReference type="InterPro" id="IPR036259">
    <property type="entry name" value="MFS_trans_sf"/>
</dbReference>
<feature type="transmembrane region" description="Helical" evidence="5">
    <location>
        <begin position="244"/>
        <end position="264"/>
    </location>
</feature>
<dbReference type="InterPro" id="IPR020846">
    <property type="entry name" value="MFS_dom"/>
</dbReference>
<feature type="transmembrane region" description="Helical" evidence="5">
    <location>
        <begin position="451"/>
        <end position="471"/>
    </location>
</feature>
<feature type="transmembrane region" description="Helical" evidence="5">
    <location>
        <begin position="559"/>
        <end position="578"/>
    </location>
</feature>
<feature type="transmembrane region" description="Helical" evidence="5">
    <location>
        <begin position="208"/>
        <end position="232"/>
    </location>
</feature>
<dbReference type="PROSITE" id="PS00217">
    <property type="entry name" value="SUGAR_TRANSPORT_2"/>
    <property type="match status" value="1"/>
</dbReference>
<dbReference type="Gene3D" id="1.20.1250.20">
    <property type="entry name" value="MFS general substrate transporter like domains"/>
    <property type="match status" value="1"/>
</dbReference>
<feature type="transmembrane region" description="Helical" evidence="5">
    <location>
        <begin position="284"/>
        <end position="305"/>
    </location>
</feature>
<keyword evidence="8" id="KW-1185">Reference proteome</keyword>
<feature type="domain" description="Major facilitator superfamily (MFS) profile" evidence="6">
    <location>
        <begin position="84"/>
        <end position="582"/>
    </location>
</feature>
<dbReference type="EMBL" id="JASNQZ010000011">
    <property type="protein sequence ID" value="KAL0950812.1"/>
    <property type="molecule type" value="Genomic_DNA"/>
</dbReference>
<evidence type="ECO:0000259" key="6">
    <source>
        <dbReference type="PROSITE" id="PS50850"/>
    </source>
</evidence>
<feature type="transmembrane region" description="Helical" evidence="5">
    <location>
        <begin position="175"/>
        <end position="196"/>
    </location>
</feature>
<protein>
    <recommendedName>
        <fullName evidence="6">Major facilitator superfamily (MFS) profile domain-containing protein</fullName>
    </recommendedName>
</protein>
<evidence type="ECO:0000256" key="4">
    <source>
        <dbReference type="ARBA" id="ARBA00023136"/>
    </source>
</evidence>
<name>A0ABR3J592_9AGAR</name>
<comment type="subcellular location">
    <subcellularLocation>
        <location evidence="1">Membrane</location>
        <topology evidence="1">Multi-pass membrane protein</topology>
    </subcellularLocation>
</comment>
<feature type="transmembrane region" description="Helical" evidence="5">
    <location>
        <begin position="311"/>
        <end position="333"/>
    </location>
</feature>
<organism evidence="7 8">
    <name type="scientific">Hohenbuehelia grisea</name>
    <dbReference type="NCBI Taxonomy" id="104357"/>
    <lineage>
        <taxon>Eukaryota</taxon>
        <taxon>Fungi</taxon>
        <taxon>Dikarya</taxon>
        <taxon>Basidiomycota</taxon>
        <taxon>Agaricomycotina</taxon>
        <taxon>Agaricomycetes</taxon>
        <taxon>Agaricomycetidae</taxon>
        <taxon>Agaricales</taxon>
        <taxon>Pleurotineae</taxon>
        <taxon>Pleurotaceae</taxon>
        <taxon>Hohenbuehelia</taxon>
    </lineage>
</organism>
<dbReference type="PROSITE" id="PS50850">
    <property type="entry name" value="MFS"/>
    <property type="match status" value="1"/>
</dbReference>
<dbReference type="Pfam" id="PF07690">
    <property type="entry name" value="MFS_1"/>
    <property type="match status" value="1"/>
</dbReference>
<evidence type="ECO:0000313" key="7">
    <source>
        <dbReference type="EMBL" id="KAL0950812.1"/>
    </source>
</evidence>
<feature type="transmembrane region" description="Helical" evidence="5">
    <location>
        <begin position="78"/>
        <end position="100"/>
    </location>
</feature>
<feature type="transmembrane region" description="Helical" evidence="5">
    <location>
        <begin position="120"/>
        <end position="138"/>
    </location>
</feature>
<evidence type="ECO:0000313" key="8">
    <source>
        <dbReference type="Proteomes" id="UP001556367"/>
    </source>
</evidence>
<feature type="transmembrane region" description="Helical" evidence="5">
    <location>
        <begin position="354"/>
        <end position="376"/>
    </location>
</feature>
<dbReference type="Proteomes" id="UP001556367">
    <property type="component" value="Unassembled WGS sequence"/>
</dbReference>
<feature type="transmembrane region" description="Helical" evidence="5">
    <location>
        <begin position="396"/>
        <end position="414"/>
    </location>
</feature>